<protein>
    <submittedName>
        <fullName evidence="2">Uncharacterized protein</fullName>
    </submittedName>
</protein>
<evidence type="ECO:0000313" key="2">
    <source>
        <dbReference type="EMBL" id="KAG0665826.1"/>
    </source>
</evidence>
<reference evidence="2 3" key="1">
    <citation type="submission" date="2020-11" db="EMBL/GenBank/DDBJ databases">
        <title>Kefir isolates.</title>
        <authorList>
            <person name="Marcisauskas S."/>
            <person name="Kim Y."/>
            <person name="Blasche S."/>
        </authorList>
    </citation>
    <scope>NUCLEOTIDE SEQUENCE [LARGE SCALE GENOMIC DNA]</scope>
    <source>
        <strain evidence="2 3">KR</strain>
    </source>
</reference>
<feature type="compositionally biased region" description="Basic and acidic residues" evidence="1">
    <location>
        <begin position="62"/>
        <end position="78"/>
    </location>
</feature>
<dbReference type="EMBL" id="PUHQ01000007">
    <property type="protein sequence ID" value="KAG0665826.1"/>
    <property type="molecule type" value="Genomic_DNA"/>
</dbReference>
<feature type="compositionally biased region" description="Low complexity" evidence="1">
    <location>
        <begin position="1"/>
        <end position="17"/>
    </location>
</feature>
<feature type="region of interest" description="Disordered" evidence="1">
    <location>
        <begin position="1"/>
        <end position="92"/>
    </location>
</feature>
<keyword evidence="3" id="KW-1185">Reference proteome</keyword>
<dbReference type="Proteomes" id="UP000777482">
    <property type="component" value="Unassembled WGS sequence"/>
</dbReference>
<evidence type="ECO:0000313" key="3">
    <source>
        <dbReference type="Proteomes" id="UP000777482"/>
    </source>
</evidence>
<dbReference type="OrthoDB" id="2526237at2759"/>
<accession>A0A9P6W8D4</accession>
<organism evidence="2 3">
    <name type="scientific">Rhodotorula mucilaginosa</name>
    <name type="common">Yeast</name>
    <name type="synonym">Rhodotorula rubra</name>
    <dbReference type="NCBI Taxonomy" id="5537"/>
    <lineage>
        <taxon>Eukaryota</taxon>
        <taxon>Fungi</taxon>
        <taxon>Dikarya</taxon>
        <taxon>Basidiomycota</taxon>
        <taxon>Pucciniomycotina</taxon>
        <taxon>Microbotryomycetes</taxon>
        <taxon>Sporidiobolales</taxon>
        <taxon>Sporidiobolaceae</taxon>
        <taxon>Rhodotorula</taxon>
    </lineage>
</organism>
<comment type="caution">
    <text evidence="2">The sequence shown here is derived from an EMBL/GenBank/DDBJ whole genome shotgun (WGS) entry which is preliminary data.</text>
</comment>
<gene>
    <name evidence="2" type="ORF">C6P46_005920</name>
</gene>
<evidence type="ECO:0000256" key="1">
    <source>
        <dbReference type="SAM" id="MobiDB-lite"/>
    </source>
</evidence>
<proteinExistence type="predicted"/>
<dbReference type="AlphaFoldDB" id="A0A9P6W8D4"/>
<sequence>MSSSAASGLGAGNQALGEGSAGANKPRQGADSQAGGREMNDSDASLKGDTSSKPNVNNEAPSHAEEGANVKTDSESSKFDVAGSSGSNQAEL</sequence>
<feature type="compositionally biased region" description="Polar residues" evidence="1">
    <location>
        <begin position="48"/>
        <end position="60"/>
    </location>
</feature>
<name>A0A9P6W8D4_RHOMI</name>